<feature type="domain" description="Gfd2/YDR514C-like C-terminal" evidence="2">
    <location>
        <begin position="157"/>
        <end position="365"/>
    </location>
</feature>
<feature type="compositionally biased region" description="Polar residues" evidence="1">
    <location>
        <begin position="541"/>
        <end position="552"/>
    </location>
</feature>
<protein>
    <recommendedName>
        <fullName evidence="2">Gfd2/YDR514C-like C-terminal domain-containing protein</fullName>
    </recommendedName>
</protein>
<accession>A0A6A6WMQ5</accession>
<dbReference type="GO" id="GO:0005634">
    <property type="term" value="C:nucleus"/>
    <property type="evidence" value="ECO:0007669"/>
    <property type="project" value="TreeGrafter"/>
</dbReference>
<dbReference type="EMBL" id="ML996565">
    <property type="protein sequence ID" value="KAF2763428.1"/>
    <property type="molecule type" value="Genomic_DNA"/>
</dbReference>
<dbReference type="SUPFAM" id="SSF53098">
    <property type="entry name" value="Ribonuclease H-like"/>
    <property type="match status" value="1"/>
</dbReference>
<keyword evidence="4" id="KW-1185">Reference proteome</keyword>
<organism evidence="3 4">
    <name type="scientific">Pseudovirgaria hyperparasitica</name>
    <dbReference type="NCBI Taxonomy" id="470096"/>
    <lineage>
        <taxon>Eukaryota</taxon>
        <taxon>Fungi</taxon>
        <taxon>Dikarya</taxon>
        <taxon>Ascomycota</taxon>
        <taxon>Pezizomycotina</taxon>
        <taxon>Dothideomycetes</taxon>
        <taxon>Dothideomycetes incertae sedis</taxon>
        <taxon>Acrospermales</taxon>
        <taxon>Acrospermaceae</taxon>
        <taxon>Pseudovirgaria</taxon>
    </lineage>
</organism>
<dbReference type="GeneID" id="54482317"/>
<dbReference type="InterPro" id="IPR040151">
    <property type="entry name" value="Gfd2/YDR514C-like"/>
</dbReference>
<sequence>MLETENLLWSSQSHIDIDVDSRSVSRSFSPLYTCLARIHAAIIQSPSRKQTLFDPTMYSFQRPYGPSPVPFYHHYVPQNPQYAPQHRLRSSSSFPVAPQTIPKSPPNYVNREQHPVPKGPPVRRYMQPMNKHDGLSLVAHCFGLKDASYMNIPRDVVFVAHDFEAYTPAHSGKRPVTEAGVAFFDTRTINRVGDPGQNGENWLAQIMAAHLRVEDRGHLINRHWAQSCGHQFDFGHSQWVPIEDMKTLLDRTVCIPDKGPDVPISARDMSSKPASDPDLRNRNVVLVSHAFHNDDGYMKTPDINFDYSAYGTVVGIVDTQVMGSRQGFEGMRFPALKRLCGNFNIDLLHPHNAGNDAAYTMISLVLLGLEYAHLRGYRFGRGPTNAAPAVAELMYRLKEDYIRYWLTNPPKPGYRCQICGRKNSHAAEECELHIKCEDCGCHGHRKDRCQPDWMKNAKLGYGNPTTFASEADRIKHDFAARVREAALAANAPIPLATNGHSADVIDKAFPLLPGNTESSSSGSVGCSTDKEDISDISSDVSMHAMSTASSSPPKGPAKDRARTNGQHGASSSEMQYVDRVQYRQPRIFAAGHCIVSSKSSSDPLSAIDINGRRGKKNWTKLELNFAS</sequence>
<dbReference type="InterPro" id="IPR048519">
    <property type="entry name" value="Gfd2/YDR514C-like_C"/>
</dbReference>
<dbReference type="InterPro" id="IPR012337">
    <property type="entry name" value="RNaseH-like_sf"/>
</dbReference>
<dbReference type="AlphaFoldDB" id="A0A6A6WMQ5"/>
<dbReference type="RefSeq" id="XP_033605879.1">
    <property type="nucleotide sequence ID" value="XM_033741263.1"/>
</dbReference>
<feature type="compositionally biased region" description="Polar residues" evidence="1">
    <location>
        <begin position="563"/>
        <end position="574"/>
    </location>
</feature>
<evidence type="ECO:0000256" key="1">
    <source>
        <dbReference type="SAM" id="MobiDB-lite"/>
    </source>
</evidence>
<evidence type="ECO:0000259" key="2">
    <source>
        <dbReference type="Pfam" id="PF21762"/>
    </source>
</evidence>
<evidence type="ECO:0000313" key="4">
    <source>
        <dbReference type="Proteomes" id="UP000799437"/>
    </source>
</evidence>
<feature type="region of interest" description="Disordered" evidence="1">
    <location>
        <begin position="83"/>
        <end position="121"/>
    </location>
</feature>
<evidence type="ECO:0000313" key="3">
    <source>
        <dbReference type="EMBL" id="KAF2763428.1"/>
    </source>
</evidence>
<feature type="region of interest" description="Disordered" evidence="1">
    <location>
        <begin position="541"/>
        <end position="575"/>
    </location>
</feature>
<dbReference type="PANTHER" id="PTHR28083">
    <property type="entry name" value="GOOD FOR FULL DBP5 ACTIVITY PROTEIN 2"/>
    <property type="match status" value="1"/>
</dbReference>
<proteinExistence type="predicted"/>
<reference evidence="3" key="1">
    <citation type="journal article" date="2020" name="Stud. Mycol.">
        <title>101 Dothideomycetes genomes: a test case for predicting lifestyles and emergence of pathogens.</title>
        <authorList>
            <person name="Haridas S."/>
            <person name="Albert R."/>
            <person name="Binder M."/>
            <person name="Bloem J."/>
            <person name="Labutti K."/>
            <person name="Salamov A."/>
            <person name="Andreopoulos B."/>
            <person name="Baker S."/>
            <person name="Barry K."/>
            <person name="Bills G."/>
            <person name="Bluhm B."/>
            <person name="Cannon C."/>
            <person name="Castanera R."/>
            <person name="Culley D."/>
            <person name="Daum C."/>
            <person name="Ezra D."/>
            <person name="Gonzalez J."/>
            <person name="Henrissat B."/>
            <person name="Kuo A."/>
            <person name="Liang C."/>
            <person name="Lipzen A."/>
            <person name="Lutzoni F."/>
            <person name="Magnuson J."/>
            <person name="Mondo S."/>
            <person name="Nolan M."/>
            <person name="Ohm R."/>
            <person name="Pangilinan J."/>
            <person name="Park H.-J."/>
            <person name="Ramirez L."/>
            <person name="Alfaro M."/>
            <person name="Sun H."/>
            <person name="Tritt A."/>
            <person name="Yoshinaga Y."/>
            <person name="Zwiers L.-H."/>
            <person name="Turgeon B."/>
            <person name="Goodwin S."/>
            <person name="Spatafora J."/>
            <person name="Crous P."/>
            <person name="Grigoriev I."/>
        </authorList>
    </citation>
    <scope>NUCLEOTIDE SEQUENCE</scope>
    <source>
        <strain evidence="3">CBS 121739</strain>
    </source>
</reference>
<dbReference type="PANTHER" id="PTHR28083:SF1">
    <property type="entry name" value="GOOD FOR FULL DBP5 ACTIVITY PROTEIN 2"/>
    <property type="match status" value="1"/>
</dbReference>
<dbReference type="Proteomes" id="UP000799437">
    <property type="component" value="Unassembled WGS sequence"/>
</dbReference>
<gene>
    <name evidence="3" type="ORF">EJ05DRAFT_38512</name>
</gene>
<dbReference type="OrthoDB" id="5953249at2759"/>
<dbReference type="Pfam" id="PF21762">
    <property type="entry name" value="DEDDh_C"/>
    <property type="match status" value="1"/>
</dbReference>
<name>A0A6A6WMQ5_9PEZI</name>